<name>A0A7C2ZQL0_9CREN</name>
<dbReference type="GO" id="GO:0022857">
    <property type="term" value="F:transmembrane transporter activity"/>
    <property type="evidence" value="ECO:0007669"/>
    <property type="project" value="InterPro"/>
</dbReference>
<feature type="transmembrane region" description="Helical" evidence="8">
    <location>
        <begin position="67"/>
        <end position="86"/>
    </location>
</feature>
<feature type="transmembrane region" description="Helical" evidence="8">
    <location>
        <begin position="127"/>
        <end position="153"/>
    </location>
</feature>
<dbReference type="GO" id="GO:0033214">
    <property type="term" value="P:siderophore-iron import into cell"/>
    <property type="evidence" value="ECO:0007669"/>
    <property type="project" value="TreeGrafter"/>
</dbReference>
<dbReference type="EMBL" id="DSFH01000036">
    <property type="protein sequence ID" value="HEW63832.1"/>
    <property type="molecule type" value="Genomic_DNA"/>
</dbReference>
<dbReference type="Proteomes" id="UP000886076">
    <property type="component" value="Unassembled WGS sequence"/>
</dbReference>
<keyword evidence="5 8" id="KW-0812">Transmembrane</keyword>
<keyword evidence="7 8" id="KW-0472">Membrane</keyword>
<dbReference type="PANTHER" id="PTHR30472">
    <property type="entry name" value="FERRIC ENTEROBACTIN TRANSPORT SYSTEM PERMEASE PROTEIN"/>
    <property type="match status" value="1"/>
</dbReference>
<evidence type="ECO:0000256" key="6">
    <source>
        <dbReference type="ARBA" id="ARBA00022989"/>
    </source>
</evidence>
<dbReference type="Gene3D" id="1.10.3470.10">
    <property type="entry name" value="ABC transporter involved in vitamin B12 uptake, BtuC"/>
    <property type="match status" value="1"/>
</dbReference>
<dbReference type="PANTHER" id="PTHR30472:SF25">
    <property type="entry name" value="ABC TRANSPORTER PERMEASE PROTEIN MJ0876-RELATED"/>
    <property type="match status" value="1"/>
</dbReference>
<feature type="transmembrane region" description="Helical" evidence="8">
    <location>
        <begin position="14"/>
        <end position="35"/>
    </location>
</feature>
<dbReference type="CDD" id="cd06550">
    <property type="entry name" value="TM_ABC_iron-siderophores_like"/>
    <property type="match status" value="1"/>
</dbReference>
<feature type="transmembrane region" description="Helical" evidence="8">
    <location>
        <begin position="92"/>
        <end position="115"/>
    </location>
</feature>
<proteinExistence type="inferred from homology"/>
<feature type="transmembrane region" description="Helical" evidence="8">
    <location>
        <begin position="256"/>
        <end position="280"/>
    </location>
</feature>
<protein>
    <submittedName>
        <fullName evidence="9">Iron ABC transporter permease</fullName>
    </submittedName>
</protein>
<dbReference type="Pfam" id="PF01032">
    <property type="entry name" value="FecCD"/>
    <property type="match status" value="1"/>
</dbReference>
<dbReference type="AlphaFoldDB" id="A0A7C2ZQL0"/>
<accession>A0A7C2ZQL0</accession>
<sequence>MKSVVAIFKHRKQLVFFSLLLLVFLSVPLCIYLGYYKASIFEITRVIFRPDNSQLSIVVWDLRIKRILAAIIIGAILGGSGTAVQASMRNPLASPFTLGLSYAASVGVAVGLLALNEGSILRYQINIQNPFIIAFFAFIFSLIQVLIILLLAYKAGLSSISLVLSSIAISFAYQALLYLIQYFFLNEIYVSTVVFWTFGDLERISWEELKLIAIVSLLIVIPYFVYRSIDYDVIIGGDDIAKSSGINPRRLRFETIFIAALGASLATSFVGVVGFVCLLAPHISRFLVGGGHRYLMPTSMAMGSLILLWSDTLGRIIISPVTIPVGIMTSLLGVPLLIFLLIKGEKHGYRD</sequence>
<feature type="transmembrane region" description="Helical" evidence="8">
    <location>
        <begin position="292"/>
        <end position="310"/>
    </location>
</feature>
<dbReference type="GO" id="GO:0005886">
    <property type="term" value="C:plasma membrane"/>
    <property type="evidence" value="ECO:0007669"/>
    <property type="project" value="UniProtKB-SubCell"/>
</dbReference>
<keyword evidence="6 8" id="KW-1133">Transmembrane helix</keyword>
<feature type="transmembrane region" description="Helical" evidence="8">
    <location>
        <begin position="211"/>
        <end position="229"/>
    </location>
</feature>
<keyword evidence="4" id="KW-1003">Cell membrane</keyword>
<evidence type="ECO:0000256" key="1">
    <source>
        <dbReference type="ARBA" id="ARBA00004651"/>
    </source>
</evidence>
<comment type="subcellular location">
    <subcellularLocation>
        <location evidence="1">Cell membrane</location>
        <topology evidence="1">Multi-pass membrane protein</topology>
    </subcellularLocation>
</comment>
<feature type="transmembrane region" description="Helical" evidence="8">
    <location>
        <begin position="316"/>
        <end position="342"/>
    </location>
</feature>
<keyword evidence="3" id="KW-0813">Transport</keyword>
<organism evidence="9">
    <name type="scientific">Fervidicoccus fontis</name>
    <dbReference type="NCBI Taxonomy" id="683846"/>
    <lineage>
        <taxon>Archaea</taxon>
        <taxon>Thermoproteota</taxon>
        <taxon>Thermoprotei</taxon>
        <taxon>Fervidicoccales</taxon>
        <taxon>Fervidicoccaceae</taxon>
        <taxon>Fervidicoccus</taxon>
    </lineage>
</organism>
<evidence type="ECO:0000256" key="5">
    <source>
        <dbReference type="ARBA" id="ARBA00022692"/>
    </source>
</evidence>
<evidence type="ECO:0000256" key="4">
    <source>
        <dbReference type="ARBA" id="ARBA00022475"/>
    </source>
</evidence>
<dbReference type="InterPro" id="IPR000522">
    <property type="entry name" value="ABC_transptr_permease_BtuC"/>
</dbReference>
<evidence type="ECO:0000256" key="2">
    <source>
        <dbReference type="ARBA" id="ARBA00007935"/>
    </source>
</evidence>
<dbReference type="InterPro" id="IPR037294">
    <property type="entry name" value="ABC_BtuC-like"/>
</dbReference>
<evidence type="ECO:0000256" key="3">
    <source>
        <dbReference type="ARBA" id="ARBA00022448"/>
    </source>
</evidence>
<dbReference type="SUPFAM" id="SSF81345">
    <property type="entry name" value="ABC transporter involved in vitamin B12 uptake, BtuC"/>
    <property type="match status" value="1"/>
</dbReference>
<comment type="caution">
    <text evidence="9">The sequence shown here is derived from an EMBL/GenBank/DDBJ whole genome shotgun (WGS) entry which is preliminary data.</text>
</comment>
<reference evidence="9" key="1">
    <citation type="journal article" date="2020" name="mSystems">
        <title>Genome- and Community-Level Interaction Insights into Carbon Utilization and Element Cycling Functions of Hydrothermarchaeota in Hydrothermal Sediment.</title>
        <authorList>
            <person name="Zhou Z."/>
            <person name="Liu Y."/>
            <person name="Xu W."/>
            <person name="Pan J."/>
            <person name="Luo Z.H."/>
            <person name="Li M."/>
        </authorList>
    </citation>
    <scope>NUCLEOTIDE SEQUENCE [LARGE SCALE GENOMIC DNA]</scope>
    <source>
        <strain evidence="9">SpSt-1261</strain>
    </source>
</reference>
<gene>
    <name evidence="9" type="ORF">ENO39_02065</name>
</gene>
<evidence type="ECO:0000256" key="7">
    <source>
        <dbReference type="ARBA" id="ARBA00023136"/>
    </source>
</evidence>
<evidence type="ECO:0000256" key="8">
    <source>
        <dbReference type="SAM" id="Phobius"/>
    </source>
</evidence>
<feature type="transmembrane region" description="Helical" evidence="8">
    <location>
        <begin position="159"/>
        <end position="180"/>
    </location>
</feature>
<evidence type="ECO:0000313" key="9">
    <source>
        <dbReference type="EMBL" id="HEW63832.1"/>
    </source>
</evidence>
<comment type="similarity">
    <text evidence="2">Belongs to the binding-protein-dependent transport system permease family. FecCD subfamily.</text>
</comment>